<sequence>MDYKVTMDQKNGTMTTRRSNLEEWVADVDIAGDTYSVAFHHNNIVIVPPVDTQTLLPRKVRYEDLEDVVKQCLLVFAKAVSLIAVYKDRIQINNGDTLNITWESKGEGKWETRFPYNGVTYVVTATATEKVTAITMGQPSPAPPMVTATISTPFDRKKIYQTLSILGPFQIDWLTNEIYDQ</sequence>
<evidence type="ECO:0000313" key="1">
    <source>
        <dbReference type="EMBL" id="DAD68260.1"/>
    </source>
</evidence>
<reference evidence="1" key="1">
    <citation type="journal article" date="2021" name="Proc. Natl. Acad. Sci. U.S.A.">
        <title>A Catalog of Tens of Thousands of Viruses from Human Metagenomes Reveals Hidden Associations with Chronic Diseases.</title>
        <authorList>
            <person name="Tisza M.J."/>
            <person name="Buck C.B."/>
        </authorList>
    </citation>
    <scope>NUCLEOTIDE SEQUENCE</scope>
    <source>
        <strain evidence="1">CtMxM32</strain>
    </source>
</reference>
<dbReference type="EMBL" id="BK014698">
    <property type="protein sequence ID" value="DAD68260.1"/>
    <property type="molecule type" value="Genomic_DNA"/>
</dbReference>
<organism evidence="1">
    <name type="scientific">Podoviridae sp. ctMxM32</name>
    <dbReference type="NCBI Taxonomy" id="2823557"/>
    <lineage>
        <taxon>Viruses</taxon>
        <taxon>Duplodnaviria</taxon>
        <taxon>Heunggongvirae</taxon>
        <taxon>Uroviricota</taxon>
        <taxon>Caudoviricetes</taxon>
    </lineage>
</organism>
<proteinExistence type="predicted"/>
<protein>
    <submittedName>
        <fullName evidence="1">Uncharacterized protein</fullName>
    </submittedName>
</protein>
<name>A0A8S5LE14_9CAUD</name>
<accession>A0A8S5LE14</accession>